<feature type="compositionally biased region" description="Basic and acidic residues" evidence="1">
    <location>
        <begin position="451"/>
        <end position="466"/>
    </location>
</feature>
<dbReference type="Proteomes" id="UP000035721">
    <property type="component" value="Unassembled WGS sequence"/>
</dbReference>
<evidence type="ECO:0000313" key="3">
    <source>
        <dbReference type="Proteomes" id="UP000035721"/>
    </source>
</evidence>
<comment type="caution">
    <text evidence="2">The sequence shown here is derived from an EMBL/GenBank/DDBJ whole genome shotgun (WGS) entry which is preliminary data.</text>
</comment>
<reference evidence="2 3" key="1">
    <citation type="journal article" date="2013" name="ISME J.">
        <title>A metabolic model for members of the genus Tetrasphaera involved in enhanced biological phosphorus removal.</title>
        <authorList>
            <person name="Kristiansen R."/>
            <person name="Nguyen H.T.T."/>
            <person name="Saunders A.M."/>
            <person name="Nielsen J.L."/>
            <person name="Wimmer R."/>
            <person name="Le V.Q."/>
            <person name="McIlroy S.J."/>
            <person name="Petrovski S."/>
            <person name="Seviour R.J."/>
            <person name="Calteau A."/>
            <person name="Nielsen K.L."/>
            <person name="Nielsen P.H."/>
        </authorList>
    </citation>
    <scope>NUCLEOTIDE SEQUENCE [LARGE SCALE GENOMIC DNA]</scope>
    <source>
        <strain evidence="2 3">T1-X7</strain>
    </source>
</reference>
<feature type="region of interest" description="Disordered" evidence="1">
    <location>
        <begin position="159"/>
        <end position="180"/>
    </location>
</feature>
<feature type="region of interest" description="Disordered" evidence="1">
    <location>
        <begin position="363"/>
        <end position="493"/>
    </location>
</feature>
<feature type="compositionally biased region" description="Basic residues" evidence="1">
    <location>
        <begin position="382"/>
        <end position="392"/>
    </location>
</feature>
<feature type="region of interest" description="Disordered" evidence="1">
    <location>
        <begin position="59"/>
        <end position="106"/>
    </location>
</feature>
<evidence type="ECO:0000313" key="2">
    <source>
        <dbReference type="EMBL" id="CCH76941.1"/>
    </source>
</evidence>
<name>A0A077LU18_9MICO</name>
<gene>
    <name evidence="2" type="ORF">BN12_1550010</name>
</gene>
<keyword evidence="3" id="KW-1185">Reference proteome</keyword>
<feature type="compositionally biased region" description="Pro residues" evidence="1">
    <location>
        <begin position="370"/>
        <end position="380"/>
    </location>
</feature>
<feature type="compositionally biased region" description="Basic and acidic residues" evidence="1">
    <location>
        <begin position="84"/>
        <end position="106"/>
    </location>
</feature>
<feature type="compositionally biased region" description="Basic and acidic residues" evidence="1">
    <location>
        <begin position="159"/>
        <end position="178"/>
    </location>
</feature>
<organism evidence="2 3">
    <name type="scientific">Nostocoides japonicum T1-X7</name>
    <dbReference type="NCBI Taxonomy" id="1194083"/>
    <lineage>
        <taxon>Bacteria</taxon>
        <taxon>Bacillati</taxon>
        <taxon>Actinomycetota</taxon>
        <taxon>Actinomycetes</taxon>
        <taxon>Micrococcales</taxon>
        <taxon>Intrasporangiaceae</taxon>
        <taxon>Nostocoides</taxon>
    </lineage>
</organism>
<protein>
    <submittedName>
        <fullName evidence="2">Uncharacterized protein</fullName>
    </submittedName>
</protein>
<proteinExistence type="predicted"/>
<accession>A0A077LU18</accession>
<evidence type="ECO:0000256" key="1">
    <source>
        <dbReference type="SAM" id="MobiDB-lite"/>
    </source>
</evidence>
<sequence length="493" mass="52125">MGPRHLGGAVDMGQCAAGQEHHGRPRTTAHEVAHGVGLAGARWTVEQDPALEVLTATAEGRGVPADSEDVGLDPLQPPVGEDDVLGRERRPGDEGHPAEAATERVGGEGHDLAADDAPLVHERAKAVHECAGGPGVLGEDLERGVLPPELGVDAPHAHGDGVPRIPEEPDPRGDDVAGVRRSGAGVHPEVVDLSDRHPGMPPPPCVEQVGEGHVVAGVTATDADDPGGRVGRRQLGEGEVGVDDAMARDRLGDDGELVGRGAQVGGQHAGKALALATLVQLLEHPAHEPREAPHERADVVALPFVCHGEHPTVTRRQPIRSHSQLRICGAPHIFPPYLLLYGVTHGEITDLRTFDIIDIIGRAQTSHGPPDTPSGPPPGPGHRAHRPHRHGARLGAAGIRAPAHRRGRDQRTGHHCDLLQRSRPREPAADHAAGPPWTPPRSRPHRGAPRRTGDRGRPRDPGRQECRAAGQRDGSRAARPPGRGIRRAEQPVR</sequence>
<dbReference type="AlphaFoldDB" id="A0A077LU18"/>
<dbReference type="EMBL" id="CAJB01000063">
    <property type="protein sequence ID" value="CCH76941.1"/>
    <property type="molecule type" value="Genomic_DNA"/>
</dbReference>
<feature type="compositionally biased region" description="Basic and acidic residues" evidence="1">
    <location>
        <begin position="409"/>
        <end position="429"/>
    </location>
</feature>